<gene>
    <name evidence="6" type="ORF">VFDL14_00285</name>
</gene>
<evidence type="ECO:0000256" key="2">
    <source>
        <dbReference type="ARBA" id="ARBA00023015"/>
    </source>
</evidence>
<dbReference type="Pfam" id="PF00126">
    <property type="entry name" value="HTH_1"/>
    <property type="match status" value="1"/>
</dbReference>
<dbReference type="Gene3D" id="1.10.10.10">
    <property type="entry name" value="Winged helix-like DNA-binding domain superfamily/Winged helix DNA-binding domain"/>
    <property type="match status" value="1"/>
</dbReference>
<dbReference type="InterPro" id="IPR050389">
    <property type="entry name" value="LysR-type_TF"/>
</dbReference>
<evidence type="ECO:0000256" key="4">
    <source>
        <dbReference type="ARBA" id="ARBA00023163"/>
    </source>
</evidence>
<dbReference type="RefSeq" id="WP_032550957.1">
    <property type="nucleotide sequence ID" value="NZ_JFFR01000014.1"/>
</dbReference>
<keyword evidence="7" id="KW-1185">Reference proteome</keyword>
<accession>A0A066UMV2</accession>
<evidence type="ECO:0000313" key="7">
    <source>
        <dbReference type="Proteomes" id="UP000027219"/>
    </source>
</evidence>
<dbReference type="Gene3D" id="3.40.190.10">
    <property type="entry name" value="Periplasmic binding protein-like II"/>
    <property type="match status" value="2"/>
</dbReference>
<dbReference type="Proteomes" id="UP000027219">
    <property type="component" value="Unassembled WGS sequence"/>
</dbReference>
<dbReference type="PRINTS" id="PR00039">
    <property type="entry name" value="HTHLYSR"/>
</dbReference>
<feature type="domain" description="HTH lysR-type" evidence="5">
    <location>
        <begin position="5"/>
        <end position="62"/>
    </location>
</feature>
<dbReference type="EMBL" id="JFFR01000014">
    <property type="protein sequence ID" value="KDN28746.1"/>
    <property type="molecule type" value="Genomic_DNA"/>
</dbReference>
<dbReference type="Pfam" id="PF03466">
    <property type="entry name" value="LysR_substrate"/>
    <property type="match status" value="1"/>
</dbReference>
<reference evidence="6 7" key="1">
    <citation type="submission" date="2014-02" db="EMBL/GenBank/DDBJ databases">
        <title>Vibrio fortis Dalian14 Genome Sequencing.</title>
        <authorList>
            <person name="Wang Y."/>
            <person name="Song L."/>
            <person name="Liu G."/>
            <person name="Ding J."/>
        </authorList>
    </citation>
    <scope>NUCLEOTIDE SEQUENCE [LARGE SCALE GENOMIC DNA]</scope>
    <source>
        <strain evidence="6 7">Dalian14</strain>
    </source>
</reference>
<comment type="caution">
    <text evidence="6">The sequence shown here is derived from an EMBL/GenBank/DDBJ whole genome shotgun (WGS) entry which is preliminary data.</text>
</comment>
<evidence type="ECO:0000256" key="3">
    <source>
        <dbReference type="ARBA" id="ARBA00023125"/>
    </source>
</evidence>
<dbReference type="CDD" id="cd08466">
    <property type="entry name" value="PBP2_LeuO"/>
    <property type="match status" value="1"/>
</dbReference>
<organism evidence="6 7">
    <name type="scientific">Vibrio fortis</name>
    <dbReference type="NCBI Taxonomy" id="212667"/>
    <lineage>
        <taxon>Bacteria</taxon>
        <taxon>Pseudomonadati</taxon>
        <taxon>Pseudomonadota</taxon>
        <taxon>Gammaproteobacteria</taxon>
        <taxon>Vibrionales</taxon>
        <taxon>Vibrionaceae</taxon>
        <taxon>Vibrio</taxon>
    </lineage>
</organism>
<evidence type="ECO:0000259" key="5">
    <source>
        <dbReference type="PROSITE" id="PS50931"/>
    </source>
</evidence>
<protein>
    <submittedName>
        <fullName evidence="6">LysR family transcriptional regulator</fullName>
    </submittedName>
</protein>
<proteinExistence type="inferred from homology"/>
<dbReference type="PANTHER" id="PTHR30118:SF6">
    <property type="entry name" value="HTH-TYPE TRANSCRIPTIONAL REGULATOR LEUO"/>
    <property type="match status" value="1"/>
</dbReference>
<evidence type="ECO:0000256" key="1">
    <source>
        <dbReference type="ARBA" id="ARBA00009437"/>
    </source>
</evidence>
<dbReference type="InterPro" id="IPR000847">
    <property type="entry name" value="LysR_HTH_N"/>
</dbReference>
<dbReference type="GO" id="GO:0003700">
    <property type="term" value="F:DNA-binding transcription factor activity"/>
    <property type="evidence" value="ECO:0007669"/>
    <property type="project" value="InterPro"/>
</dbReference>
<dbReference type="InterPro" id="IPR036390">
    <property type="entry name" value="WH_DNA-bd_sf"/>
</dbReference>
<dbReference type="SUPFAM" id="SSF46785">
    <property type="entry name" value="Winged helix' DNA-binding domain"/>
    <property type="match status" value="1"/>
</dbReference>
<sequence length="299" mass="34307">MLEKFDLNLLRVFSAVYRHQSITLAADEMGMTQPGVSGLLKRLQQQVGCQLFIRSGRGIAPTRQAQELIRQVEPALIQINNALENLEEFSTETPHKFVVYTSEPVMLRLMTKIEADNQLGNVTIELHPTRSNEEQLMDDLNQRQADLAIEFSNHTSSSFFTEPLFDDEMCIIARKGHPRITGSISQDEFYREKHITLKLRREQAYLADYFTEVSLKERKVAAECTSLIWQMSMVSSSDCIASMTRSLANELADKLGLQIIPMPFSTFPIKYQLFVHNRDKKSPSNIWLREKLKSYLIEG</sequence>
<dbReference type="InterPro" id="IPR036388">
    <property type="entry name" value="WH-like_DNA-bd_sf"/>
</dbReference>
<name>A0A066UMV2_9VIBR</name>
<evidence type="ECO:0000313" key="6">
    <source>
        <dbReference type="EMBL" id="KDN28746.1"/>
    </source>
</evidence>
<comment type="similarity">
    <text evidence="1">Belongs to the LysR transcriptional regulatory family.</text>
</comment>
<dbReference type="PROSITE" id="PS50931">
    <property type="entry name" value="HTH_LYSR"/>
    <property type="match status" value="1"/>
</dbReference>
<dbReference type="GO" id="GO:0003677">
    <property type="term" value="F:DNA binding"/>
    <property type="evidence" value="ECO:0007669"/>
    <property type="project" value="UniProtKB-KW"/>
</dbReference>
<dbReference type="InterPro" id="IPR005119">
    <property type="entry name" value="LysR_subst-bd"/>
</dbReference>
<dbReference type="PANTHER" id="PTHR30118">
    <property type="entry name" value="HTH-TYPE TRANSCRIPTIONAL REGULATOR LEUO-RELATED"/>
    <property type="match status" value="1"/>
</dbReference>
<keyword evidence="4" id="KW-0804">Transcription</keyword>
<keyword evidence="3" id="KW-0238">DNA-binding</keyword>
<keyword evidence="2" id="KW-0805">Transcription regulation</keyword>
<dbReference type="STRING" id="212667.VFDL14_00285"/>
<dbReference type="OrthoDB" id="6621790at2"/>
<dbReference type="AlphaFoldDB" id="A0A066UMV2"/>
<dbReference type="SUPFAM" id="SSF53850">
    <property type="entry name" value="Periplasmic binding protein-like II"/>
    <property type="match status" value="1"/>
</dbReference>